<gene>
    <name evidence="5" type="ORF">FKR81_09325</name>
</gene>
<dbReference type="Pfam" id="PF00291">
    <property type="entry name" value="PALP"/>
    <property type="match status" value="1"/>
</dbReference>
<name>A0A563EXS4_9PSEU</name>
<evidence type="ECO:0000313" key="6">
    <source>
        <dbReference type="Proteomes" id="UP000316639"/>
    </source>
</evidence>
<dbReference type="EMBL" id="VOBR01000005">
    <property type="protein sequence ID" value="TWP52515.1"/>
    <property type="molecule type" value="Genomic_DNA"/>
</dbReference>
<accession>A0A563EXS4</accession>
<protein>
    <submittedName>
        <fullName evidence="5">Pyridoxal-phosphate dependent enzyme</fullName>
    </submittedName>
</protein>
<dbReference type="RefSeq" id="WP_146350571.1">
    <property type="nucleotide sequence ID" value="NZ_VOBR01000005.1"/>
</dbReference>
<dbReference type="OrthoDB" id="9778118at2"/>
<keyword evidence="6" id="KW-1185">Reference proteome</keyword>
<dbReference type="InterPro" id="IPR036052">
    <property type="entry name" value="TrpB-like_PALP_sf"/>
</dbReference>
<dbReference type="Proteomes" id="UP000316639">
    <property type="component" value="Unassembled WGS sequence"/>
</dbReference>
<comment type="caution">
    <text evidence="5">The sequence shown here is derived from an EMBL/GenBank/DDBJ whole genome shotgun (WGS) entry which is preliminary data.</text>
</comment>
<keyword evidence="2" id="KW-0663">Pyridoxal phosphate</keyword>
<dbReference type="GO" id="GO:0004794">
    <property type="term" value="F:threonine deaminase activity"/>
    <property type="evidence" value="ECO:0007669"/>
    <property type="project" value="TreeGrafter"/>
</dbReference>
<comment type="cofactor">
    <cofactor evidence="1">
        <name>pyridoxal 5'-phosphate</name>
        <dbReference type="ChEBI" id="CHEBI:597326"/>
    </cofactor>
</comment>
<sequence length="390" mass="41936">MKRFQWSCLLCGREEPDLHRLRCRDCDGALDAVYDLTRVEIRDGVSPLHRFGDLLPLREPENASWFGEGGTPCVHAEALGRRLGSDALFLKVEGENPSRSTKDRMATVGLARMVELGVTETVVSSTGNSSTAYALAAQLLDAVDVHVFVGEAFVSRLAYPDHPRVRTWVVPGGFGAAEAAAVEFARDRGIQAEGGFFNPARRDGLKLAYLEAFEQMPVAPRFVFQAVSSGMGLVGGHKGAHEFHKLGLLPRIPSFVAVQQSECAPMTSAWAAGRAHIVESDIVRDPSGIAEAILRGNPTASYPYIARLCQESGGQVVAVPAEEIRAMQRALLDDEGLSVCAASAASLAGCAQMLRDGQISSGEAVLVNLTGADRPEWTRQRTVSSYAVSR</sequence>
<dbReference type="GO" id="GO:0006565">
    <property type="term" value="P:L-serine catabolic process"/>
    <property type="evidence" value="ECO:0007669"/>
    <property type="project" value="TreeGrafter"/>
</dbReference>
<evidence type="ECO:0000256" key="1">
    <source>
        <dbReference type="ARBA" id="ARBA00001933"/>
    </source>
</evidence>
<dbReference type="PANTHER" id="PTHR48078">
    <property type="entry name" value="THREONINE DEHYDRATASE, MITOCHONDRIAL-RELATED"/>
    <property type="match status" value="1"/>
</dbReference>
<dbReference type="InterPro" id="IPR001926">
    <property type="entry name" value="TrpB-like_PALP"/>
</dbReference>
<dbReference type="GO" id="GO:0006567">
    <property type="term" value="P:L-threonine catabolic process"/>
    <property type="evidence" value="ECO:0007669"/>
    <property type="project" value="TreeGrafter"/>
</dbReference>
<feature type="domain" description="Tryptophan synthase beta chain-like PALP" evidence="4">
    <location>
        <begin position="67"/>
        <end position="371"/>
    </location>
</feature>
<dbReference type="GO" id="GO:0003941">
    <property type="term" value="F:L-serine ammonia-lyase activity"/>
    <property type="evidence" value="ECO:0007669"/>
    <property type="project" value="TreeGrafter"/>
</dbReference>
<dbReference type="InterPro" id="IPR050147">
    <property type="entry name" value="Ser/Thr_Dehydratase"/>
</dbReference>
<dbReference type="SUPFAM" id="SSF53686">
    <property type="entry name" value="Tryptophan synthase beta subunit-like PLP-dependent enzymes"/>
    <property type="match status" value="1"/>
</dbReference>
<keyword evidence="3" id="KW-0456">Lyase</keyword>
<dbReference type="AlphaFoldDB" id="A0A563EXS4"/>
<dbReference type="Gene3D" id="3.40.50.1100">
    <property type="match status" value="2"/>
</dbReference>
<evidence type="ECO:0000313" key="5">
    <source>
        <dbReference type="EMBL" id="TWP52515.1"/>
    </source>
</evidence>
<evidence type="ECO:0000256" key="2">
    <source>
        <dbReference type="ARBA" id="ARBA00022898"/>
    </source>
</evidence>
<evidence type="ECO:0000259" key="4">
    <source>
        <dbReference type="Pfam" id="PF00291"/>
    </source>
</evidence>
<evidence type="ECO:0000256" key="3">
    <source>
        <dbReference type="ARBA" id="ARBA00023239"/>
    </source>
</evidence>
<dbReference type="PANTHER" id="PTHR48078:SF6">
    <property type="entry name" value="L-THREONINE DEHYDRATASE CATABOLIC TDCB"/>
    <property type="match status" value="1"/>
</dbReference>
<dbReference type="GO" id="GO:0009097">
    <property type="term" value="P:isoleucine biosynthetic process"/>
    <property type="evidence" value="ECO:0007669"/>
    <property type="project" value="TreeGrafter"/>
</dbReference>
<proteinExistence type="predicted"/>
<reference evidence="5 6" key="1">
    <citation type="submission" date="2019-07" db="EMBL/GenBank/DDBJ databases">
        <title>Lentzea xizangensis sp. nov., isolated from Qinghai-Tibetan Plateau Soils.</title>
        <authorList>
            <person name="Huang J."/>
        </authorList>
    </citation>
    <scope>NUCLEOTIDE SEQUENCE [LARGE SCALE GENOMIC DNA]</scope>
    <source>
        <strain evidence="5 6">FXJ1.1311</strain>
    </source>
</reference>
<organism evidence="5 6">
    <name type="scientific">Lentzea tibetensis</name>
    <dbReference type="NCBI Taxonomy" id="2591470"/>
    <lineage>
        <taxon>Bacteria</taxon>
        <taxon>Bacillati</taxon>
        <taxon>Actinomycetota</taxon>
        <taxon>Actinomycetes</taxon>
        <taxon>Pseudonocardiales</taxon>
        <taxon>Pseudonocardiaceae</taxon>
        <taxon>Lentzea</taxon>
    </lineage>
</organism>